<reference evidence="4 5" key="1">
    <citation type="submission" date="2015-04" db="EMBL/GenBank/DDBJ databases">
        <title>Complete genome sequence of Schizopora paradoxa KUC8140, a cosmopolitan wood degrader in East Asia.</title>
        <authorList>
            <consortium name="DOE Joint Genome Institute"/>
            <person name="Min B."/>
            <person name="Park H."/>
            <person name="Jang Y."/>
            <person name="Kim J.-J."/>
            <person name="Kim K.H."/>
            <person name="Pangilinan J."/>
            <person name="Lipzen A."/>
            <person name="Riley R."/>
            <person name="Grigoriev I.V."/>
            <person name="Spatafora J.W."/>
            <person name="Choi I.-G."/>
        </authorList>
    </citation>
    <scope>NUCLEOTIDE SEQUENCE [LARGE SCALE GENOMIC DNA]</scope>
    <source>
        <strain evidence="4 5">KUC8140</strain>
    </source>
</reference>
<feature type="compositionally biased region" description="Basic and acidic residues" evidence="1">
    <location>
        <begin position="450"/>
        <end position="461"/>
    </location>
</feature>
<name>A0A0H2SE88_9AGAM</name>
<keyword evidence="5" id="KW-1185">Reference proteome</keyword>
<feature type="transmembrane region" description="Helical" evidence="2">
    <location>
        <begin position="280"/>
        <end position="305"/>
    </location>
</feature>
<feature type="compositionally biased region" description="Polar residues" evidence="1">
    <location>
        <begin position="173"/>
        <end position="191"/>
    </location>
</feature>
<organism evidence="4 5">
    <name type="scientific">Schizopora paradoxa</name>
    <dbReference type="NCBI Taxonomy" id="27342"/>
    <lineage>
        <taxon>Eukaryota</taxon>
        <taxon>Fungi</taxon>
        <taxon>Dikarya</taxon>
        <taxon>Basidiomycota</taxon>
        <taxon>Agaricomycotina</taxon>
        <taxon>Agaricomycetes</taxon>
        <taxon>Hymenochaetales</taxon>
        <taxon>Schizoporaceae</taxon>
        <taxon>Schizopora</taxon>
    </lineage>
</organism>
<keyword evidence="2" id="KW-0812">Transmembrane</keyword>
<proteinExistence type="predicted"/>
<keyword evidence="2" id="KW-1133">Transmembrane helix</keyword>
<dbReference type="Proteomes" id="UP000053477">
    <property type="component" value="Unassembled WGS sequence"/>
</dbReference>
<dbReference type="EMBL" id="KQ085883">
    <property type="protein sequence ID" value="KLO20028.1"/>
    <property type="molecule type" value="Genomic_DNA"/>
</dbReference>
<gene>
    <name evidence="4" type="ORF">SCHPADRAFT_27048</name>
</gene>
<evidence type="ECO:0000313" key="5">
    <source>
        <dbReference type="Proteomes" id="UP000053477"/>
    </source>
</evidence>
<keyword evidence="2" id="KW-0472">Membrane</keyword>
<dbReference type="AlphaFoldDB" id="A0A0H2SE88"/>
<feature type="region of interest" description="Disordered" evidence="1">
    <location>
        <begin position="143"/>
        <end position="229"/>
    </location>
</feature>
<feature type="compositionally biased region" description="Polar residues" evidence="1">
    <location>
        <begin position="206"/>
        <end position="229"/>
    </location>
</feature>
<evidence type="ECO:0000313" key="4">
    <source>
        <dbReference type="EMBL" id="KLO20028.1"/>
    </source>
</evidence>
<evidence type="ECO:0000256" key="2">
    <source>
        <dbReference type="SAM" id="Phobius"/>
    </source>
</evidence>
<feature type="signal peptide" evidence="3">
    <location>
        <begin position="1"/>
        <end position="22"/>
    </location>
</feature>
<evidence type="ECO:0000256" key="1">
    <source>
        <dbReference type="SAM" id="MobiDB-lite"/>
    </source>
</evidence>
<feature type="chain" id="PRO_5005202170" evidence="3">
    <location>
        <begin position="23"/>
        <end position="513"/>
    </location>
</feature>
<keyword evidence="3" id="KW-0732">Signal</keyword>
<dbReference type="InParanoid" id="A0A0H2SE88"/>
<feature type="compositionally biased region" description="Low complexity" evidence="1">
    <location>
        <begin position="143"/>
        <end position="165"/>
    </location>
</feature>
<evidence type="ECO:0000256" key="3">
    <source>
        <dbReference type="SAM" id="SignalP"/>
    </source>
</evidence>
<sequence>MRQRLALLAMLFLPHDPGTLFALARSASTSIVWISPTSKTTYAPGDTITGKWKISKALVSPSVSLCVADSIVTRGRKTNDDASDSCGKELWPDIADDGDQYSFSLATPDMDDDTESSSFYLKLKDDFGHVEKSPKFVVKVSSSVYSSSPSSPPSSLSSSGDSAVVEPAASVDETLQSSSESVPSETQTQAPETAPASPSPIAVQADSGTSATSTHEGASTKPSSKAHNTANIQPDATAQAGFMTAVAGSTGTSGNGTTITTISVQSLAPAQLSTNNHAQISAIAVAIPLALVAVALIASVLMCYVHQRSMASQRKKNIDLLATSGNMVHSTSLDPHAGPSDVEKAIDALYSYEQVPPQPQGRPIYIPVQAKHPIPRTDARRDRLYMPYNSRASTPGTYVERQSYHSDYAPYTGGLLGEKRRFVVENTHDMDDSATEAVLSEYLSTPSHMYRSESSRSFDSRRLHHPPQLHSRCSAPDSYYEHRHSDVERDVYEAVSRVVSQSRSHDSYSSFRY</sequence>
<accession>A0A0H2SE88</accession>
<feature type="region of interest" description="Disordered" evidence="1">
    <location>
        <begin position="450"/>
        <end position="481"/>
    </location>
</feature>
<protein>
    <submittedName>
        <fullName evidence="4">Uncharacterized protein</fullName>
    </submittedName>
</protein>